<evidence type="ECO:0000259" key="3">
    <source>
        <dbReference type="Pfam" id="PF05175"/>
    </source>
</evidence>
<comment type="caution">
    <text evidence="4">The sequence shown here is derived from an EMBL/GenBank/DDBJ whole genome shotgun (WGS) entry which is preliminary data.</text>
</comment>
<dbReference type="Proteomes" id="UP000243657">
    <property type="component" value="Unassembled WGS sequence"/>
</dbReference>
<dbReference type="InterPro" id="IPR029063">
    <property type="entry name" value="SAM-dependent_MTases_sf"/>
</dbReference>
<dbReference type="CDD" id="cd02440">
    <property type="entry name" value="AdoMet_MTases"/>
    <property type="match status" value="1"/>
</dbReference>
<dbReference type="Gene3D" id="3.40.50.150">
    <property type="entry name" value="Vaccinia Virus protein VP39"/>
    <property type="match status" value="1"/>
</dbReference>
<dbReference type="PANTHER" id="PTHR47816:SF4">
    <property type="entry name" value="RIBOSOMAL RNA SMALL SUBUNIT METHYLTRANSFERASE C"/>
    <property type="match status" value="1"/>
</dbReference>
<gene>
    <name evidence="4" type="ORF">ALMA_1468</name>
</gene>
<dbReference type="SUPFAM" id="SSF53335">
    <property type="entry name" value="S-adenosyl-L-methionine-dependent methyltransferases"/>
    <property type="match status" value="1"/>
</dbReference>
<keyword evidence="1 4" id="KW-0489">Methyltransferase</keyword>
<evidence type="ECO:0000313" key="4">
    <source>
        <dbReference type="EMBL" id="OZG53166.1"/>
    </source>
</evidence>
<protein>
    <submittedName>
        <fullName evidence="4">16S rRNA methyltransferase</fullName>
    </submittedName>
</protein>
<keyword evidence="5" id="KW-1185">Reference proteome</keyword>
<dbReference type="GO" id="GO:0032259">
    <property type="term" value="P:methylation"/>
    <property type="evidence" value="ECO:0007669"/>
    <property type="project" value="UniProtKB-KW"/>
</dbReference>
<keyword evidence="2 4" id="KW-0808">Transferase</keyword>
<dbReference type="InterPro" id="IPR046977">
    <property type="entry name" value="RsmC/RlmG"/>
</dbReference>
<sequence length="209" mass="22638">MTQANEQYFSAHPTTKDVRSTLDVTIRGRNYTVEVSNSVFSNSRLDLGTKVLLDRAPAPEGTNLLDIGCGWGPITLGLAADAPQDATVWGVDVNERAVELTTKNAQTAGLTHVSAGTSESLADAWKGVTFDTIWSNPPIRIGKEALHALLLEYLPRLTPETGRAYLVVQKHLGADPLIAWLNDQLGDQGLSATKYASAKGYRIIEVTRH</sequence>
<dbReference type="EMBL" id="MWWT01000009">
    <property type="protein sequence ID" value="OZG53166.1"/>
    <property type="molecule type" value="Genomic_DNA"/>
</dbReference>
<dbReference type="AlphaFoldDB" id="A0A261F2L8"/>
<organism evidence="4 5">
    <name type="scientific">Alloscardovia macacae</name>
    <dbReference type="NCBI Taxonomy" id="1160091"/>
    <lineage>
        <taxon>Bacteria</taxon>
        <taxon>Bacillati</taxon>
        <taxon>Actinomycetota</taxon>
        <taxon>Actinomycetes</taxon>
        <taxon>Bifidobacteriales</taxon>
        <taxon>Bifidobacteriaceae</taxon>
        <taxon>Alloscardovia</taxon>
    </lineage>
</organism>
<proteinExistence type="predicted"/>
<dbReference type="PANTHER" id="PTHR47816">
    <property type="entry name" value="RIBOSOMAL RNA SMALL SUBUNIT METHYLTRANSFERASE C"/>
    <property type="match status" value="1"/>
</dbReference>
<dbReference type="GO" id="GO:0008757">
    <property type="term" value="F:S-adenosylmethionine-dependent methyltransferase activity"/>
    <property type="evidence" value="ECO:0007669"/>
    <property type="project" value="InterPro"/>
</dbReference>
<evidence type="ECO:0000256" key="1">
    <source>
        <dbReference type="ARBA" id="ARBA00022603"/>
    </source>
</evidence>
<feature type="domain" description="Methyltransferase small" evidence="3">
    <location>
        <begin position="31"/>
        <end position="188"/>
    </location>
</feature>
<dbReference type="InterPro" id="IPR007848">
    <property type="entry name" value="Small_mtfrase_dom"/>
</dbReference>
<name>A0A261F2L8_9BIFI</name>
<dbReference type="RefSeq" id="WP_094727162.1">
    <property type="nucleotide sequence ID" value="NZ_JBHLWS010000001.1"/>
</dbReference>
<dbReference type="Pfam" id="PF05175">
    <property type="entry name" value="MTS"/>
    <property type="match status" value="1"/>
</dbReference>
<evidence type="ECO:0000313" key="5">
    <source>
        <dbReference type="Proteomes" id="UP000243657"/>
    </source>
</evidence>
<evidence type="ECO:0000256" key="2">
    <source>
        <dbReference type="ARBA" id="ARBA00022679"/>
    </source>
</evidence>
<accession>A0A261F2L8</accession>
<reference evidence="4 5" key="1">
    <citation type="journal article" date="2017" name="BMC Genomics">
        <title>Comparative genomic and phylogenomic analyses of the Bifidobacteriaceae family.</title>
        <authorList>
            <person name="Lugli G.A."/>
            <person name="Milani C."/>
            <person name="Turroni F."/>
            <person name="Duranti S."/>
            <person name="Mancabelli L."/>
            <person name="Mangifesta M."/>
            <person name="Ferrario C."/>
            <person name="Modesto M."/>
            <person name="Mattarelli P."/>
            <person name="Jiri K."/>
            <person name="van Sinderen D."/>
            <person name="Ventura M."/>
        </authorList>
    </citation>
    <scope>NUCLEOTIDE SEQUENCE [LARGE SCALE GENOMIC DNA]</scope>
    <source>
        <strain evidence="4 5">DSM 24762</strain>
    </source>
</reference>